<dbReference type="Proteomes" id="UP001195660">
    <property type="component" value="Unassembled WGS sequence"/>
</dbReference>
<keyword evidence="2" id="KW-0378">Hydrolase</keyword>
<organism evidence="2 3">
    <name type="scientific">Deefgea chitinilytica</name>
    <dbReference type="NCBI Taxonomy" id="570276"/>
    <lineage>
        <taxon>Bacteria</taxon>
        <taxon>Pseudomonadati</taxon>
        <taxon>Pseudomonadota</taxon>
        <taxon>Betaproteobacteria</taxon>
        <taxon>Neisseriales</taxon>
        <taxon>Chitinibacteraceae</taxon>
        <taxon>Deefgea</taxon>
    </lineage>
</organism>
<dbReference type="EMBL" id="WOFE01000001">
    <property type="protein sequence ID" value="MBM5570174.1"/>
    <property type="molecule type" value="Genomic_DNA"/>
</dbReference>
<keyword evidence="3" id="KW-1185">Reference proteome</keyword>
<dbReference type="SUPFAM" id="SSF53474">
    <property type="entry name" value="alpha/beta-Hydrolases"/>
    <property type="match status" value="1"/>
</dbReference>
<protein>
    <submittedName>
        <fullName evidence="2">Alpha/beta fold hydrolase</fullName>
    </submittedName>
</protein>
<evidence type="ECO:0000313" key="2">
    <source>
        <dbReference type="EMBL" id="MBM5570174.1"/>
    </source>
</evidence>
<dbReference type="InterPro" id="IPR029058">
    <property type="entry name" value="AB_hydrolase_fold"/>
</dbReference>
<feature type="domain" description="Serine aminopeptidase S33" evidence="1">
    <location>
        <begin position="70"/>
        <end position="319"/>
    </location>
</feature>
<dbReference type="PANTHER" id="PTHR43265:SF1">
    <property type="entry name" value="ESTERASE ESTD"/>
    <property type="match status" value="1"/>
</dbReference>
<name>A0ABS2C7Q3_9NEIS</name>
<dbReference type="InterPro" id="IPR053145">
    <property type="entry name" value="AB_hydrolase_Est10"/>
</dbReference>
<gene>
    <name evidence="2" type="ORF">GM173_01105</name>
</gene>
<evidence type="ECO:0000313" key="3">
    <source>
        <dbReference type="Proteomes" id="UP001195660"/>
    </source>
</evidence>
<dbReference type="GO" id="GO:0016787">
    <property type="term" value="F:hydrolase activity"/>
    <property type="evidence" value="ECO:0007669"/>
    <property type="project" value="UniProtKB-KW"/>
</dbReference>
<reference evidence="2 3" key="1">
    <citation type="submission" date="2019-11" db="EMBL/GenBank/DDBJ databases">
        <title>Novel Deefgea species.</title>
        <authorList>
            <person name="Han J.-H."/>
        </authorList>
    </citation>
    <scope>NUCLEOTIDE SEQUENCE [LARGE SCALE GENOMIC DNA]</scope>
    <source>
        <strain evidence="2 3">LMG 24817</strain>
    </source>
</reference>
<proteinExistence type="predicted"/>
<dbReference type="PANTHER" id="PTHR43265">
    <property type="entry name" value="ESTERASE ESTD"/>
    <property type="match status" value="1"/>
</dbReference>
<dbReference type="InterPro" id="IPR022742">
    <property type="entry name" value="Hydrolase_4"/>
</dbReference>
<dbReference type="Gene3D" id="3.40.50.1820">
    <property type="entry name" value="alpha/beta hydrolase"/>
    <property type="match status" value="1"/>
</dbReference>
<evidence type="ECO:0000259" key="1">
    <source>
        <dbReference type="Pfam" id="PF12146"/>
    </source>
</evidence>
<sequence>MVWVRIKLKIKLSKRFWGVCVFICLLLLGLLFLAERHEVKAQQQIELSFKHDQNQLVGTLLLPAGQGPFPVVVLVHGDGPQTRGVDRYTQIINAYLAAGIACFTWDKPGTGDSTGDWLQQSIQQRAQETHAAMQMLAQRADVQAQNIGLLGFSQGGWVLPKVAAMNPAPVFLITVGAALDWRAQGEFFTRQRLRRAGLNALEIDKVIQWQRAAPQPSISLSFAEYSQQFQQYLATFPAPNGANTVPLSAERYHFIALNIDANSSQQLTALQIPLLAIWGQDDLNVDAKDNAQAFSSLLNVKNNSKHQVVVVPQADHTMLDSARFNMQLPSEWTWWMTVRYFIAAEDAFAPAFLPLIVDWAKQHFV</sequence>
<accession>A0ABS2C7Q3</accession>
<comment type="caution">
    <text evidence="2">The sequence shown here is derived from an EMBL/GenBank/DDBJ whole genome shotgun (WGS) entry which is preliminary data.</text>
</comment>
<dbReference type="Pfam" id="PF12146">
    <property type="entry name" value="Hydrolase_4"/>
    <property type="match status" value="1"/>
</dbReference>